<evidence type="ECO:0008006" key="3">
    <source>
        <dbReference type="Google" id="ProtNLM"/>
    </source>
</evidence>
<accession>A0A2S8I634</accession>
<gene>
    <name evidence="1" type="ORF">C5615_33825</name>
</gene>
<evidence type="ECO:0000313" key="1">
    <source>
        <dbReference type="EMBL" id="PQP10253.1"/>
    </source>
</evidence>
<dbReference type="Proteomes" id="UP000238206">
    <property type="component" value="Unassembled WGS sequence"/>
</dbReference>
<proteinExistence type="predicted"/>
<organism evidence="1 2">
    <name type="scientific">Burkholderia cepacia</name>
    <name type="common">Pseudomonas cepacia</name>
    <dbReference type="NCBI Taxonomy" id="292"/>
    <lineage>
        <taxon>Bacteria</taxon>
        <taxon>Pseudomonadati</taxon>
        <taxon>Pseudomonadota</taxon>
        <taxon>Betaproteobacteria</taxon>
        <taxon>Burkholderiales</taxon>
        <taxon>Burkholderiaceae</taxon>
        <taxon>Burkholderia</taxon>
        <taxon>Burkholderia cepacia complex</taxon>
    </lineage>
</organism>
<comment type="caution">
    <text evidence="1">The sequence shown here is derived from an EMBL/GenBank/DDBJ whole genome shotgun (WGS) entry which is preliminary data.</text>
</comment>
<sequence length="79" mass="8963">MALSGELHDADWTVAIETIAVETGGYQCRIHVTVRSPDSTCEREFPHHRVFATEREAALEGLRSGMIWIEMRKSQTFTV</sequence>
<reference evidence="1 2" key="1">
    <citation type="submission" date="2018-02" db="EMBL/GenBank/DDBJ databases">
        <title>Draft genome sequencing of Burkholderia cepacia Y14-15.</title>
        <authorList>
            <person name="Zheng B.-X."/>
        </authorList>
    </citation>
    <scope>NUCLEOTIDE SEQUENCE [LARGE SCALE GENOMIC DNA]</scope>
    <source>
        <strain evidence="1 2">Y14-15</strain>
    </source>
</reference>
<dbReference type="AlphaFoldDB" id="A0A2S8I634"/>
<dbReference type="RefSeq" id="WP_105393375.1">
    <property type="nucleotide sequence ID" value="NZ_PUIQ01000067.1"/>
</dbReference>
<dbReference type="EMBL" id="PUIQ01000067">
    <property type="protein sequence ID" value="PQP10253.1"/>
    <property type="molecule type" value="Genomic_DNA"/>
</dbReference>
<name>A0A2S8I634_BURCE</name>
<evidence type="ECO:0000313" key="2">
    <source>
        <dbReference type="Proteomes" id="UP000238206"/>
    </source>
</evidence>
<protein>
    <recommendedName>
        <fullName evidence="3">UDP-glucose 4-epimerase</fullName>
    </recommendedName>
</protein>